<dbReference type="InterPro" id="IPR001867">
    <property type="entry name" value="OmpR/PhoB-type_DNA-bd"/>
</dbReference>
<evidence type="ECO:0000256" key="3">
    <source>
        <dbReference type="ARBA" id="ARBA00023015"/>
    </source>
</evidence>
<dbReference type="Pfam" id="PF00072">
    <property type="entry name" value="Response_reg"/>
    <property type="match status" value="1"/>
</dbReference>
<dbReference type="InterPro" id="IPR011006">
    <property type="entry name" value="CheY-like_superfamily"/>
</dbReference>
<evidence type="ECO:0000256" key="6">
    <source>
        <dbReference type="PROSITE-ProRule" id="PRU00169"/>
    </source>
</evidence>
<dbReference type="Pfam" id="PF00486">
    <property type="entry name" value="Trans_reg_C"/>
    <property type="match status" value="1"/>
</dbReference>
<dbReference type="PANTHER" id="PTHR48111">
    <property type="entry name" value="REGULATOR OF RPOS"/>
    <property type="match status" value="1"/>
</dbReference>
<evidence type="ECO:0000256" key="7">
    <source>
        <dbReference type="PROSITE-ProRule" id="PRU01091"/>
    </source>
</evidence>
<evidence type="ECO:0000259" key="8">
    <source>
        <dbReference type="PROSITE" id="PS50110"/>
    </source>
</evidence>
<dbReference type="SUPFAM" id="SSF52172">
    <property type="entry name" value="CheY-like"/>
    <property type="match status" value="1"/>
</dbReference>
<dbReference type="PANTHER" id="PTHR48111:SF40">
    <property type="entry name" value="PHOSPHATE REGULON TRANSCRIPTIONAL REGULATORY PROTEIN PHOB"/>
    <property type="match status" value="1"/>
</dbReference>
<evidence type="ECO:0000259" key="9">
    <source>
        <dbReference type="PROSITE" id="PS51755"/>
    </source>
</evidence>
<keyword evidence="1 6" id="KW-0597">Phosphoprotein</keyword>
<dbReference type="Gene3D" id="6.10.250.690">
    <property type="match status" value="1"/>
</dbReference>
<reference evidence="10" key="1">
    <citation type="submission" date="2016-08" db="EMBL/GenBank/DDBJ databases">
        <title>Complete Genome Seqeunce of Paenibacillus sp. nov. IHBB 9852 from high altitute lake of Indian trans-Himalayas.</title>
        <authorList>
            <person name="Kiran S."/>
            <person name="Swarnkar M.K."/>
            <person name="Rana A."/>
            <person name="Tewari R."/>
            <person name="Gulati A."/>
        </authorList>
    </citation>
    <scope>NUCLEOTIDE SEQUENCE [LARGE SCALE GENOMIC DNA]</scope>
    <source>
        <strain evidence="10">IHBB 9852</strain>
    </source>
</reference>
<evidence type="ECO:0000313" key="10">
    <source>
        <dbReference type="EMBL" id="ANY76058.1"/>
    </source>
</evidence>
<feature type="DNA-binding region" description="OmpR/PhoB-type" evidence="7">
    <location>
        <begin position="124"/>
        <end position="225"/>
    </location>
</feature>
<feature type="modified residue" description="4-aspartylphosphate" evidence="6">
    <location>
        <position position="52"/>
    </location>
</feature>
<dbReference type="PROSITE" id="PS50110">
    <property type="entry name" value="RESPONSE_REGULATORY"/>
    <property type="match status" value="1"/>
</dbReference>
<dbReference type="InterPro" id="IPR036388">
    <property type="entry name" value="WH-like_DNA-bd_sf"/>
</dbReference>
<dbReference type="InterPro" id="IPR039420">
    <property type="entry name" value="WalR-like"/>
</dbReference>
<dbReference type="Gene3D" id="1.10.10.10">
    <property type="entry name" value="Winged helix-like DNA-binding domain superfamily/Winged helix DNA-binding domain"/>
    <property type="match status" value="1"/>
</dbReference>
<protein>
    <submittedName>
        <fullName evidence="10">DNA-binding response regulator</fullName>
    </submittedName>
</protein>
<sequence length="225" mass="26269">MKTFTILYIEDDQEIGAWSRDFLSGQGYEVIWKTSGYDVEEALDRCDLVIADIMLPGLDGFTVGQRIKRHRPELPMMMLTARTAIEDKLTGLSFADDYMTKPYHPDELLARIQVLLRRSGASEPERLQLRHLTIDRNRNRIWHTESKEEIVLTGKQFHIFMYFLDHLNHILTQKQIYEAVWGEPHMAGDKTLTVHIRHLREKIERDPAAPQIIETIRGVGYRVRA</sequence>
<dbReference type="InterPro" id="IPR001789">
    <property type="entry name" value="Sig_transdc_resp-reg_receiver"/>
</dbReference>
<dbReference type="Gene3D" id="3.40.50.2300">
    <property type="match status" value="1"/>
</dbReference>
<keyword evidence="5" id="KW-0804">Transcription</keyword>
<evidence type="ECO:0000256" key="5">
    <source>
        <dbReference type="ARBA" id="ARBA00023163"/>
    </source>
</evidence>
<keyword evidence="3" id="KW-0805">Transcription regulation</keyword>
<evidence type="ECO:0000256" key="1">
    <source>
        <dbReference type="ARBA" id="ARBA00022553"/>
    </source>
</evidence>
<dbReference type="CDD" id="cd00383">
    <property type="entry name" value="trans_reg_C"/>
    <property type="match status" value="1"/>
</dbReference>
<dbReference type="RefSeq" id="WP_099479947.1">
    <property type="nucleotide sequence ID" value="NZ_CP016809.1"/>
</dbReference>
<organism evidence="10">
    <name type="scientific">Paenibacillus ihbetae</name>
    <dbReference type="NCBI Taxonomy" id="1870820"/>
    <lineage>
        <taxon>Bacteria</taxon>
        <taxon>Bacillati</taxon>
        <taxon>Bacillota</taxon>
        <taxon>Bacilli</taxon>
        <taxon>Bacillales</taxon>
        <taxon>Paenibacillaceae</taxon>
        <taxon>Paenibacillus</taxon>
    </lineage>
</organism>
<proteinExistence type="predicted"/>
<feature type="domain" description="Response regulatory" evidence="8">
    <location>
        <begin position="5"/>
        <end position="116"/>
    </location>
</feature>
<dbReference type="SMART" id="SM00448">
    <property type="entry name" value="REC"/>
    <property type="match status" value="1"/>
</dbReference>
<evidence type="ECO:0000256" key="2">
    <source>
        <dbReference type="ARBA" id="ARBA00023012"/>
    </source>
</evidence>
<dbReference type="PROSITE" id="PS51755">
    <property type="entry name" value="OMPR_PHOB"/>
    <property type="match status" value="1"/>
</dbReference>
<keyword evidence="4 7" id="KW-0238">DNA-binding</keyword>
<dbReference type="KEGG" id="pib:BBD41_27695"/>
<dbReference type="GO" id="GO:0006355">
    <property type="term" value="P:regulation of DNA-templated transcription"/>
    <property type="evidence" value="ECO:0007669"/>
    <property type="project" value="InterPro"/>
</dbReference>
<dbReference type="EMBL" id="CP016809">
    <property type="protein sequence ID" value="ANY76058.1"/>
    <property type="molecule type" value="Genomic_DNA"/>
</dbReference>
<dbReference type="AlphaFoldDB" id="A0A1B2E7V7"/>
<dbReference type="GO" id="GO:0000976">
    <property type="term" value="F:transcription cis-regulatory region binding"/>
    <property type="evidence" value="ECO:0007669"/>
    <property type="project" value="TreeGrafter"/>
</dbReference>
<dbReference type="GO" id="GO:0005829">
    <property type="term" value="C:cytosol"/>
    <property type="evidence" value="ECO:0007669"/>
    <property type="project" value="TreeGrafter"/>
</dbReference>
<keyword evidence="2" id="KW-0902">Two-component regulatory system</keyword>
<feature type="domain" description="OmpR/PhoB-type" evidence="9">
    <location>
        <begin position="124"/>
        <end position="225"/>
    </location>
</feature>
<dbReference type="GO" id="GO:0032993">
    <property type="term" value="C:protein-DNA complex"/>
    <property type="evidence" value="ECO:0007669"/>
    <property type="project" value="TreeGrafter"/>
</dbReference>
<name>A0A1B2E7V7_9BACL</name>
<gene>
    <name evidence="10" type="ORF">BBD41_27695</name>
</gene>
<accession>A0A1B2E7V7</accession>
<evidence type="ECO:0000256" key="4">
    <source>
        <dbReference type="ARBA" id="ARBA00023125"/>
    </source>
</evidence>
<dbReference type="SMART" id="SM00862">
    <property type="entry name" value="Trans_reg_C"/>
    <property type="match status" value="1"/>
</dbReference>
<dbReference type="GO" id="GO:0000156">
    <property type="term" value="F:phosphorelay response regulator activity"/>
    <property type="evidence" value="ECO:0007669"/>
    <property type="project" value="TreeGrafter"/>
</dbReference>